<dbReference type="GO" id="GO:0005737">
    <property type="term" value="C:cytoplasm"/>
    <property type="evidence" value="ECO:0007669"/>
    <property type="project" value="UniProtKB-SubCell"/>
</dbReference>
<dbReference type="RefSeq" id="WP_136822828.1">
    <property type="nucleotide sequence ID" value="NZ_BMJX01000009.1"/>
</dbReference>
<dbReference type="PANTHER" id="PTHR46630">
    <property type="entry name" value="TETRATRICOPEPTIDE REPEAT PROTEIN 29"/>
    <property type="match status" value="1"/>
</dbReference>
<evidence type="ECO:0000256" key="3">
    <source>
        <dbReference type="ARBA" id="ARBA00022737"/>
    </source>
</evidence>
<accession>A0A4U0GSN3</accession>
<reference evidence="7 8" key="1">
    <citation type="submission" date="2019-04" db="EMBL/GenBank/DDBJ databases">
        <title>Sphingobacterium olei sp. nov., isolated from oil-contaminated soil.</title>
        <authorList>
            <person name="Liu B."/>
        </authorList>
    </citation>
    <scope>NUCLEOTIDE SEQUENCE [LARGE SCALE GENOMIC DNA]</scope>
    <source>
        <strain evidence="7 8">Y3L14</strain>
    </source>
</reference>
<name>A0A4U0GSN3_9SPHI</name>
<dbReference type="PANTHER" id="PTHR46630:SF1">
    <property type="entry name" value="TETRATRICOPEPTIDE REPEAT PROTEIN 29"/>
    <property type="match status" value="1"/>
</dbReference>
<evidence type="ECO:0000256" key="4">
    <source>
        <dbReference type="ARBA" id="ARBA00022803"/>
    </source>
</evidence>
<dbReference type="Gene3D" id="1.25.40.10">
    <property type="entry name" value="Tetratricopeptide repeat domain"/>
    <property type="match status" value="1"/>
</dbReference>
<evidence type="ECO:0008006" key="9">
    <source>
        <dbReference type="Google" id="ProtNLM"/>
    </source>
</evidence>
<dbReference type="Proteomes" id="UP000309872">
    <property type="component" value="Unassembled WGS sequence"/>
</dbReference>
<keyword evidence="6" id="KW-1133">Transmembrane helix</keyword>
<keyword evidence="8" id="KW-1185">Reference proteome</keyword>
<keyword evidence="3" id="KW-0677">Repeat</keyword>
<dbReference type="AlphaFoldDB" id="A0A4U0GSN3"/>
<dbReference type="InterPro" id="IPR011990">
    <property type="entry name" value="TPR-like_helical_dom_sf"/>
</dbReference>
<evidence type="ECO:0000256" key="5">
    <source>
        <dbReference type="ARBA" id="ARBA00038253"/>
    </source>
</evidence>
<gene>
    <name evidence="7" type="ORF">FAZ19_21485</name>
</gene>
<feature type="transmembrane region" description="Helical" evidence="6">
    <location>
        <begin position="387"/>
        <end position="411"/>
    </location>
</feature>
<evidence type="ECO:0000256" key="2">
    <source>
        <dbReference type="ARBA" id="ARBA00022490"/>
    </source>
</evidence>
<keyword evidence="6" id="KW-0812">Transmembrane</keyword>
<dbReference type="InterPro" id="IPR051476">
    <property type="entry name" value="Bac_ResReg_Asp_Phosphatase"/>
</dbReference>
<keyword evidence="2" id="KW-0963">Cytoplasm</keyword>
<evidence type="ECO:0000313" key="8">
    <source>
        <dbReference type="Proteomes" id="UP000309872"/>
    </source>
</evidence>
<comment type="similarity">
    <text evidence="5">Belongs to the Rap family.</text>
</comment>
<dbReference type="OrthoDB" id="1413523at2"/>
<evidence type="ECO:0000256" key="1">
    <source>
        <dbReference type="ARBA" id="ARBA00004496"/>
    </source>
</evidence>
<comment type="subcellular location">
    <subcellularLocation>
        <location evidence="1">Cytoplasm</location>
    </subcellularLocation>
</comment>
<keyword evidence="4" id="KW-0802">TPR repeat</keyword>
<dbReference type="SUPFAM" id="SSF48452">
    <property type="entry name" value="TPR-like"/>
    <property type="match status" value="1"/>
</dbReference>
<keyword evidence="6" id="KW-0472">Membrane</keyword>
<comment type="caution">
    <text evidence="7">The sequence shown here is derived from an EMBL/GenBank/DDBJ whole genome shotgun (WGS) entry which is preliminary data.</text>
</comment>
<protein>
    <recommendedName>
        <fullName evidence="9">Tetratricopeptide repeat protein</fullName>
    </recommendedName>
</protein>
<organism evidence="7 8">
    <name type="scientific">Sphingobacterium alkalisoli</name>
    <dbReference type="NCBI Taxonomy" id="1874115"/>
    <lineage>
        <taxon>Bacteria</taxon>
        <taxon>Pseudomonadati</taxon>
        <taxon>Bacteroidota</taxon>
        <taxon>Sphingobacteriia</taxon>
        <taxon>Sphingobacteriales</taxon>
        <taxon>Sphingobacteriaceae</taxon>
        <taxon>Sphingobacterium</taxon>
    </lineage>
</organism>
<proteinExistence type="inferred from homology"/>
<evidence type="ECO:0000256" key="6">
    <source>
        <dbReference type="SAM" id="Phobius"/>
    </source>
</evidence>
<dbReference type="EMBL" id="SUKA01000009">
    <property type="protein sequence ID" value="TJY61474.1"/>
    <property type="molecule type" value="Genomic_DNA"/>
</dbReference>
<evidence type="ECO:0000313" key="7">
    <source>
        <dbReference type="EMBL" id="TJY61474.1"/>
    </source>
</evidence>
<sequence length="535" mass="62046">MLVGSRCFFITLVLFFTLQLPCFGENNHIDPVLDQYTQFRQYVGKDSLALLAGLSRLWEKAKRDDSNDLRAVYYVLLGEGQTRLQKRDNPTSRRAFNKAIEWAKRSNRTEMLLWVTQHVAYSYYRSRTIAEALPYFVESKRFLLKVPEERVIDKVGTFKRMGYISGTIGQHKESLDYLFKALSYVGNDRYEKAEILDNIGVLMLERQDTIAAKKYFIEAREMARMGNDAVRYAKVLGNLSRISAANGNAVEAIRYLKEDITISKKHDNQQNTLFASLALAELYVKKDSLNRAELILDEIANILDRNDQLVTFAQRYVKIKLDISLKNHDIISEMKFRRLLDTLERKANDWDGNNVISSSRNLIEKQMLFEQDRIKMEEQEGPESRKMFYSGLTWSIVIVLIGSTVAISLVVRNQNNRKEDLPQIHAPAVDIGKGTADRLSEMLDSHLMTDDKWKEFKEIFEEEYAEFCARLTTDFEEVNETHLRYIALFKLGLNKRQIGEVLGVTESAVKKTRQRLRKKMSNEKFEQLEKLITSS</sequence>